<comment type="caution">
    <text evidence="1">The sequence shown here is derived from an EMBL/GenBank/DDBJ whole genome shotgun (WGS) entry which is preliminary data.</text>
</comment>
<dbReference type="RefSeq" id="WP_169488411.1">
    <property type="nucleotide sequence ID" value="NZ_JABBGJ010000031.1"/>
</dbReference>
<accession>A0A848IP53</accession>
<evidence type="ECO:0000313" key="1">
    <source>
        <dbReference type="EMBL" id="NMM01585.1"/>
    </source>
</evidence>
<gene>
    <name evidence="1" type="ORF">HHL24_27060</name>
</gene>
<reference evidence="1 2" key="1">
    <citation type="submission" date="2020-04" db="EMBL/GenBank/DDBJ databases">
        <title>Paraburkholderia sp. RP-4-7 isolated from soil.</title>
        <authorList>
            <person name="Dahal R.H."/>
        </authorList>
    </citation>
    <scope>NUCLEOTIDE SEQUENCE [LARGE SCALE GENOMIC DNA]</scope>
    <source>
        <strain evidence="1 2">RP-4-7</strain>
    </source>
</reference>
<organism evidence="1 2">
    <name type="scientific">Paraburkholderia polaris</name>
    <dbReference type="NCBI Taxonomy" id="2728848"/>
    <lineage>
        <taxon>Bacteria</taxon>
        <taxon>Pseudomonadati</taxon>
        <taxon>Pseudomonadota</taxon>
        <taxon>Betaproteobacteria</taxon>
        <taxon>Burkholderiales</taxon>
        <taxon>Burkholderiaceae</taxon>
        <taxon>Paraburkholderia</taxon>
    </lineage>
</organism>
<sequence length="84" mass="9295">MIRYFERVPSTAVVRDETGLTARGLYKLITLTDGRRKAARMKRSIVHRVAYIKNGEAYLALGGVADKKAVTDDLPFAVSCEHVG</sequence>
<protein>
    <submittedName>
        <fullName evidence="1">Uncharacterized protein</fullName>
    </submittedName>
</protein>
<name>A0A848IP53_9BURK</name>
<dbReference type="AlphaFoldDB" id="A0A848IP53"/>
<evidence type="ECO:0000313" key="2">
    <source>
        <dbReference type="Proteomes" id="UP000544134"/>
    </source>
</evidence>
<dbReference type="EMBL" id="JABBGJ010000031">
    <property type="protein sequence ID" value="NMM01585.1"/>
    <property type="molecule type" value="Genomic_DNA"/>
</dbReference>
<keyword evidence="2" id="KW-1185">Reference proteome</keyword>
<proteinExistence type="predicted"/>
<dbReference type="Proteomes" id="UP000544134">
    <property type="component" value="Unassembled WGS sequence"/>
</dbReference>